<name>A0AAV6RNH5_SOLSE</name>
<sequence>MSRLVSALLLDSVPLADGRQIYFLAGAIVFQSEALLIANSSEFSHESVVCVTGEQLIESEEIHSPAAAPLTDERTTVSGRNRARGRSSLGPQTGTSSESLLLSRANISLRIPKRDDLCLPQPVRRQTSGSSPLSFSLRFLAASARFLCVYHCNQQARPLQSAKRPETKQQRAAAAERKSEGEVFSSFSADTEKKRVCLASRI</sequence>
<protein>
    <submittedName>
        <fullName evidence="2">Uncharacterized protein</fullName>
    </submittedName>
</protein>
<feature type="region of interest" description="Disordered" evidence="1">
    <location>
        <begin position="158"/>
        <end position="186"/>
    </location>
</feature>
<comment type="caution">
    <text evidence="2">The sequence shown here is derived from an EMBL/GenBank/DDBJ whole genome shotgun (WGS) entry which is preliminary data.</text>
</comment>
<dbReference type="Proteomes" id="UP000693946">
    <property type="component" value="Linkage Group LG19"/>
</dbReference>
<organism evidence="2 3">
    <name type="scientific">Solea senegalensis</name>
    <name type="common">Senegalese sole</name>
    <dbReference type="NCBI Taxonomy" id="28829"/>
    <lineage>
        <taxon>Eukaryota</taxon>
        <taxon>Metazoa</taxon>
        <taxon>Chordata</taxon>
        <taxon>Craniata</taxon>
        <taxon>Vertebrata</taxon>
        <taxon>Euteleostomi</taxon>
        <taxon>Actinopterygii</taxon>
        <taxon>Neopterygii</taxon>
        <taxon>Teleostei</taxon>
        <taxon>Neoteleostei</taxon>
        <taxon>Acanthomorphata</taxon>
        <taxon>Carangaria</taxon>
        <taxon>Pleuronectiformes</taxon>
        <taxon>Pleuronectoidei</taxon>
        <taxon>Soleidae</taxon>
        <taxon>Solea</taxon>
    </lineage>
</organism>
<reference evidence="2 3" key="1">
    <citation type="journal article" date="2021" name="Sci. Rep.">
        <title>Chromosome anchoring in Senegalese sole (Solea senegalensis) reveals sex-associated markers and genome rearrangements in flatfish.</title>
        <authorList>
            <person name="Guerrero-Cozar I."/>
            <person name="Gomez-Garrido J."/>
            <person name="Berbel C."/>
            <person name="Martinez-Blanch J.F."/>
            <person name="Alioto T."/>
            <person name="Claros M.G."/>
            <person name="Gagnaire P.A."/>
            <person name="Manchado M."/>
        </authorList>
    </citation>
    <scope>NUCLEOTIDE SEQUENCE [LARGE SCALE GENOMIC DNA]</scope>
    <source>
        <strain evidence="2">Sse05_10M</strain>
    </source>
</reference>
<dbReference type="AlphaFoldDB" id="A0AAV6RNH5"/>
<evidence type="ECO:0000256" key="1">
    <source>
        <dbReference type="SAM" id="MobiDB-lite"/>
    </source>
</evidence>
<gene>
    <name evidence="2" type="ORF">JOB18_030819</name>
</gene>
<evidence type="ECO:0000313" key="2">
    <source>
        <dbReference type="EMBL" id="KAG7505411.1"/>
    </source>
</evidence>
<evidence type="ECO:0000313" key="3">
    <source>
        <dbReference type="Proteomes" id="UP000693946"/>
    </source>
</evidence>
<accession>A0AAV6RNH5</accession>
<feature type="region of interest" description="Disordered" evidence="1">
    <location>
        <begin position="62"/>
        <end position="97"/>
    </location>
</feature>
<keyword evidence="3" id="KW-1185">Reference proteome</keyword>
<proteinExistence type="predicted"/>
<feature type="compositionally biased region" description="Basic and acidic residues" evidence="1">
    <location>
        <begin position="163"/>
        <end position="181"/>
    </location>
</feature>
<dbReference type="EMBL" id="JAGKHQ010000011">
    <property type="protein sequence ID" value="KAG7505411.1"/>
    <property type="molecule type" value="Genomic_DNA"/>
</dbReference>